<dbReference type="CDD" id="cd02226">
    <property type="entry name" value="cupin_YdbB-like"/>
    <property type="match status" value="1"/>
</dbReference>
<evidence type="ECO:0000259" key="1">
    <source>
        <dbReference type="Pfam" id="PF07883"/>
    </source>
</evidence>
<comment type="caution">
    <text evidence="2">The sequence shown here is derived from an EMBL/GenBank/DDBJ whole genome shotgun (WGS) entry which is preliminary data.</text>
</comment>
<dbReference type="EMBL" id="JACCJB010000008">
    <property type="protein sequence ID" value="KAF6225036.1"/>
    <property type="molecule type" value="Genomic_DNA"/>
</dbReference>
<dbReference type="SUPFAM" id="SSF51182">
    <property type="entry name" value="RmlC-like cupins"/>
    <property type="match status" value="1"/>
</dbReference>
<dbReference type="Gene3D" id="2.60.120.10">
    <property type="entry name" value="Jelly Rolls"/>
    <property type="match status" value="1"/>
</dbReference>
<organism evidence="2 3">
    <name type="scientific">Letharia lupina</name>
    <dbReference type="NCBI Taxonomy" id="560253"/>
    <lineage>
        <taxon>Eukaryota</taxon>
        <taxon>Fungi</taxon>
        <taxon>Dikarya</taxon>
        <taxon>Ascomycota</taxon>
        <taxon>Pezizomycotina</taxon>
        <taxon>Lecanoromycetes</taxon>
        <taxon>OSLEUM clade</taxon>
        <taxon>Lecanoromycetidae</taxon>
        <taxon>Lecanorales</taxon>
        <taxon>Lecanorineae</taxon>
        <taxon>Parmeliaceae</taxon>
        <taxon>Letharia</taxon>
    </lineage>
</organism>
<dbReference type="InterPro" id="IPR011051">
    <property type="entry name" value="RmlC_Cupin_sf"/>
</dbReference>
<reference evidence="2 3" key="1">
    <citation type="journal article" date="2020" name="Genomics">
        <title>Complete, high-quality genomes from long-read metagenomic sequencing of two wolf lichen thalli reveals enigmatic genome architecture.</title>
        <authorList>
            <person name="McKenzie S.K."/>
            <person name="Walston R.F."/>
            <person name="Allen J.L."/>
        </authorList>
    </citation>
    <scope>NUCLEOTIDE SEQUENCE [LARGE SCALE GENOMIC DNA]</scope>
    <source>
        <strain evidence="2">WasteWater1</strain>
    </source>
</reference>
<dbReference type="Pfam" id="PF26001">
    <property type="entry name" value="Pex8"/>
    <property type="match status" value="1"/>
</dbReference>
<name>A0A8H6FEF3_9LECA</name>
<dbReference type="AlphaFoldDB" id="A0A8H6FEF3"/>
<evidence type="ECO:0000313" key="3">
    <source>
        <dbReference type="Proteomes" id="UP000593566"/>
    </source>
</evidence>
<dbReference type="Proteomes" id="UP000593566">
    <property type="component" value="Unassembled WGS sequence"/>
</dbReference>
<dbReference type="PANTHER" id="PTHR39214">
    <property type="entry name" value="MICROBODY (PEROXISOME) BIOGENESIS PROTEIN PEROXIN 8 (EUROFUNG)"/>
    <property type="match status" value="1"/>
</dbReference>
<dbReference type="Pfam" id="PF07883">
    <property type="entry name" value="Cupin_2"/>
    <property type="match status" value="1"/>
</dbReference>
<proteinExistence type="predicted"/>
<dbReference type="GeneID" id="59338623"/>
<dbReference type="RefSeq" id="XP_037153903.1">
    <property type="nucleotide sequence ID" value="XM_037301086.1"/>
</dbReference>
<feature type="domain" description="Cupin type-2" evidence="1">
    <location>
        <begin position="38"/>
        <end position="90"/>
    </location>
</feature>
<dbReference type="InterPro" id="IPR013096">
    <property type="entry name" value="Cupin_2"/>
</dbReference>
<dbReference type="InterPro" id="IPR014710">
    <property type="entry name" value="RmlC-like_jellyroll"/>
</dbReference>
<sequence>MEPLNLQHLLTRFSDHWSQRTIGTLNDYEIKLAKLLGEFVWHSHPDTDELFLIVYGTLNIQLRDRDVILKPGEVFVVPKGVEHCPKADQEVGVLLLEPKGVVNTGDSEREDLRIAPKAMEGLSERLLLGSATTLLTLLSNPLNVTLITSQLLSAPAIWQRPDGLRTTIRILGIFNSAAIHLVQSEDSPETNRQFPTQRGLGREDWVIAVVKGADARSPRWRHLCVLAGLLIGFEGRGKQSISQSLRSNLESATVKAVNLALQEEASSGEFVGDSVGMMLSHVFDLLSDSEKMNINNDLLLPTLTDAAFYSKEGLQGGDFLSTIDSDVVQREGMKFDWSPKSSTYMQCQRMTTGPLIASLGSLSRLTAFCVENVPNAYLLSDMTNELSGFTRSLCEQWRQNKLSEIDITEESMYLRGDSLRATTPLLWRVLKWTMFAVVIILRSLLGRVLSDNHMRADGGPFMAIQTLHILRELYFVSSRLGANAFSQYTFVFLTAIDILSQFPVQAEAFLRAIRPPSAGSIPQHPLDRCLDLYFLNTAEHFTTVLSPELNEELLVGAATPYLGLGSDQRLFEIFESAHSVMLAVLSASQNSDLLAKHIHPYVDVLFRVFPHNLSARQFRIAVKTLIRISSPPSLISERQPLLPSTILELVRFRLEIASPALMQQNAGPPAPSFPEEKLPFIGQPSFSEQSVLALTLIDALPFLPIDQLEDWLPIVAESVNMIKDADQLRTCRQRFWNVLSNGEMDVGRAALCVAWWGTRGGRDMVLFGRDNQAEGPLMSGALEEASKL</sequence>
<gene>
    <name evidence="2" type="ORF">HO133_010231</name>
</gene>
<protein>
    <recommendedName>
        <fullName evidence="1">Cupin type-2 domain-containing protein</fullName>
    </recommendedName>
</protein>
<dbReference type="InterPro" id="IPR055334">
    <property type="entry name" value="PEX8-like"/>
</dbReference>
<keyword evidence="3" id="KW-1185">Reference proteome</keyword>
<dbReference type="PANTHER" id="PTHR39214:SF1">
    <property type="entry name" value="MICROBODY (PEROXISOME) BIOGENESIS PROTEIN PEROXIN 8 (EUROFUNG)"/>
    <property type="match status" value="1"/>
</dbReference>
<accession>A0A8H6FEF3</accession>
<evidence type="ECO:0000313" key="2">
    <source>
        <dbReference type="EMBL" id="KAF6225036.1"/>
    </source>
</evidence>